<accession>A0ABY3U0A0</accession>
<name>A0ABY3U0A0_9MYCO</name>
<dbReference type="Proteomes" id="UP001055200">
    <property type="component" value="Chromosome"/>
</dbReference>
<organism evidence="3 4">
    <name type="scientific">Mycolicibacillus parakoreensis</name>
    <dbReference type="NCBI Taxonomy" id="1069221"/>
    <lineage>
        <taxon>Bacteria</taxon>
        <taxon>Bacillati</taxon>
        <taxon>Actinomycetota</taxon>
        <taxon>Actinomycetes</taxon>
        <taxon>Mycobacteriales</taxon>
        <taxon>Mycobacteriaceae</taxon>
        <taxon>Mycolicibacillus</taxon>
    </lineage>
</organism>
<feature type="coiled-coil region" evidence="1">
    <location>
        <begin position="40"/>
        <end position="67"/>
    </location>
</feature>
<keyword evidence="4" id="KW-1185">Reference proteome</keyword>
<evidence type="ECO:0000313" key="4">
    <source>
        <dbReference type="Proteomes" id="UP001055200"/>
    </source>
</evidence>
<gene>
    <name evidence="3" type="ORF">MIU77_17285</name>
</gene>
<dbReference type="EMBL" id="CP092365">
    <property type="protein sequence ID" value="ULN52564.1"/>
    <property type="molecule type" value="Genomic_DNA"/>
</dbReference>
<dbReference type="RefSeq" id="WP_240170836.1">
    <property type="nucleotide sequence ID" value="NZ_CP092365.1"/>
</dbReference>
<evidence type="ECO:0000256" key="2">
    <source>
        <dbReference type="SAM" id="MobiDB-lite"/>
    </source>
</evidence>
<evidence type="ECO:0000313" key="3">
    <source>
        <dbReference type="EMBL" id="ULN52564.1"/>
    </source>
</evidence>
<keyword evidence="1" id="KW-0175">Coiled coil</keyword>
<reference evidence="3" key="1">
    <citation type="submission" date="2022-08" db="EMBL/GenBank/DDBJ databases">
        <title>Complete genome sequence of 14 non-tuberculosis mycobacteria type-strains.</title>
        <authorList>
            <person name="Igarashi Y."/>
            <person name="Osugi A."/>
            <person name="Mitarai S."/>
        </authorList>
    </citation>
    <scope>NUCLEOTIDE SEQUENCE</scope>
    <source>
        <strain evidence="3">DSM 45575</strain>
    </source>
</reference>
<feature type="region of interest" description="Disordered" evidence="2">
    <location>
        <begin position="1"/>
        <end position="28"/>
    </location>
</feature>
<evidence type="ECO:0008006" key="5">
    <source>
        <dbReference type="Google" id="ProtNLM"/>
    </source>
</evidence>
<proteinExistence type="predicted"/>
<protein>
    <recommendedName>
        <fullName evidence="5">Transposase</fullName>
    </recommendedName>
</protein>
<evidence type="ECO:0000256" key="1">
    <source>
        <dbReference type="SAM" id="Coils"/>
    </source>
</evidence>
<sequence length="68" mass="8104">MTEPTPANMPRHRTRIRNRGPTTEDDAELADLDGRPLRKAKQLRAENRRLRQRLRAIEKLTREILKEF</sequence>